<reference evidence="3" key="1">
    <citation type="journal article" date="2019" name="Int. J. Syst. Evol. Microbiol.">
        <title>The Global Catalogue of Microorganisms (GCM) 10K type strain sequencing project: providing services to taxonomists for standard genome sequencing and annotation.</title>
        <authorList>
            <consortium name="The Broad Institute Genomics Platform"/>
            <consortium name="The Broad Institute Genome Sequencing Center for Infectious Disease"/>
            <person name="Wu L."/>
            <person name="Ma J."/>
        </authorList>
    </citation>
    <scope>NUCLEOTIDE SEQUENCE [LARGE SCALE GENOMIC DNA]</scope>
    <source>
        <strain evidence="3">CGMCC 4.1621</strain>
    </source>
</reference>
<organism evidence="2 3">
    <name type="scientific">Halobacillus seohaensis</name>
    <dbReference type="NCBI Taxonomy" id="447421"/>
    <lineage>
        <taxon>Bacteria</taxon>
        <taxon>Bacillati</taxon>
        <taxon>Bacillota</taxon>
        <taxon>Bacilli</taxon>
        <taxon>Bacillales</taxon>
        <taxon>Bacillaceae</taxon>
        <taxon>Halobacillus</taxon>
    </lineage>
</organism>
<dbReference type="Pfam" id="PF13730">
    <property type="entry name" value="HTH_36"/>
    <property type="match status" value="1"/>
</dbReference>
<dbReference type="RefSeq" id="WP_204712321.1">
    <property type="nucleotide sequence ID" value="NZ_JBHSZV010000046.1"/>
</dbReference>
<dbReference type="EMBL" id="JBHSZV010000046">
    <property type="protein sequence ID" value="MFC7063347.1"/>
    <property type="molecule type" value="Genomic_DNA"/>
</dbReference>
<evidence type="ECO:0000256" key="1">
    <source>
        <dbReference type="SAM" id="MobiDB-lite"/>
    </source>
</evidence>
<keyword evidence="3" id="KW-1185">Reference proteome</keyword>
<proteinExistence type="predicted"/>
<dbReference type="Gene3D" id="1.10.10.10">
    <property type="entry name" value="Winged helix-like DNA-binding domain superfamily/Winged helix DNA-binding domain"/>
    <property type="match status" value="1"/>
</dbReference>
<comment type="caution">
    <text evidence="2">The sequence shown here is derived from an EMBL/GenBank/DDBJ whole genome shotgun (WGS) entry which is preliminary data.</text>
</comment>
<evidence type="ECO:0000313" key="3">
    <source>
        <dbReference type="Proteomes" id="UP001596410"/>
    </source>
</evidence>
<accession>A0ABW2ESF6</accession>
<sequence length="270" mass="31426">MEIKQIFKLQQFKSVKEMDLHVRAFLFRKKEALSKGNMCVLKFIWRYSVKYPGVSFAKIDTIVTKTGFSRRTVNRTISLLEQEGILKRVETIRANGKRGVNILLILPQEDLFLPDSDTPNDTLNDTVPSSNKPTWDQPLEPINSSEAKKKRSENSSCKPVTLDHTFIPSFIPTDFVENTRPFFNPTDVLSAWRTVESAYRQVNLTYPLQTYLEPVIEIFKQSVFAEKHGMIKKSFLGYYYGGMINRFKEIVRREVMDDPNTLYYDWLEAE</sequence>
<name>A0ABW2ESF6_9BACI</name>
<feature type="compositionally biased region" description="Polar residues" evidence="1">
    <location>
        <begin position="117"/>
        <end position="134"/>
    </location>
</feature>
<feature type="region of interest" description="Disordered" evidence="1">
    <location>
        <begin position="117"/>
        <end position="157"/>
    </location>
</feature>
<dbReference type="Proteomes" id="UP001596410">
    <property type="component" value="Unassembled WGS sequence"/>
</dbReference>
<dbReference type="InterPro" id="IPR036388">
    <property type="entry name" value="WH-like_DNA-bd_sf"/>
</dbReference>
<gene>
    <name evidence="2" type="ORF">ACFQIC_16150</name>
</gene>
<protein>
    <submittedName>
        <fullName evidence="2">Helix-turn-helix domain-containing protein</fullName>
    </submittedName>
</protein>
<evidence type="ECO:0000313" key="2">
    <source>
        <dbReference type="EMBL" id="MFC7063347.1"/>
    </source>
</evidence>